<protein>
    <submittedName>
        <fullName evidence="2">Uncharacterized protein</fullName>
    </submittedName>
</protein>
<feature type="region of interest" description="Disordered" evidence="1">
    <location>
        <begin position="769"/>
        <end position="829"/>
    </location>
</feature>
<feature type="compositionally biased region" description="Basic and acidic residues" evidence="1">
    <location>
        <begin position="21"/>
        <end position="35"/>
    </location>
</feature>
<name>A0ABQ9I591_9NEOP</name>
<accession>A0ABQ9I591</accession>
<feature type="compositionally biased region" description="Basic and acidic residues" evidence="1">
    <location>
        <begin position="495"/>
        <end position="506"/>
    </location>
</feature>
<evidence type="ECO:0000313" key="3">
    <source>
        <dbReference type="Proteomes" id="UP001159363"/>
    </source>
</evidence>
<sequence>MSSLAYYVPPVFQSEPSVRGMPREETPRTREEGGGEICHCRSTREKLRRLFTKAAIAMTGPMLAGITAAVADLAQVLTESGFVKYELKQGGGGGFPPHIPLSNNVIPSLPNVTPERRLASTTAPEEHPAFKSDLDLRSSELEARCAAPVSHLAKQEEIPGAHQPPPRPLLHGHCPLLSPPPLDNCAIVWVDGRRRRGGGNNAWTRKCCDFCSCRATARSAGEALQVPYDTAVLRGTIRASRRQCPVAPSLFKTRSEIGSKIDTENCCTIRVQSWTGDREEEHFEQPKLEVRDLDPRSAAIIRNHEMSLVRHFYIGTKIKLDPGSELGSLDLRPGKTLVQPGISEARRRANNCRSVFVLRVGDCFYNGDFHTTLNDTRRAEIGDIRKVFAGVCVCNCECVWSRRARARERERERERERIRNVRIVSRGKSPMPFVHHSSVARNSLNPRWRLQFPLNYGPSVAQCTFQSPGCVWRHARGPRVSRQSNICLCGPPNKDPPRSKGGDRIRPSPARPPISFHLIGRADTQGKSPPLSRSRPGFSFVPWTQRTDPATNYRVAEGSSDAHDTPANARTHFVSAAAERCFRGGLFGHRITNRAEEETAACLPALRQHMPMGHCCCKHTGHFRTPHVGQLWAELVNGPTSEPAVFVLLRGMLHEEKNLDICACTNRLPPRRTGFDSGVAAPGYSHVVPRAGRCRWSAGFLADLPLHSGATPYSPDVDIIGSRDLDKSRPNFPPLHNKETHVKILILKVTEKPAYCKNVVTESSYKAENVVHSTCRRPPPPQGPNSKEKTHGDNRGPREHIRVNAPARRHLAKPRADPAEGTGVPELNFGGSNHPASMFNARGGRGLLLSLGSTRARAPYAGRRETTDIYSRHLPCLLEWYADNNVRQLDWPTQSPDLSSIEHLWGELHLRARARQARPKSIAQLMEWLQEEWQRIPVDVLQILVESMPDRVAAVIAARGGPTRS</sequence>
<reference evidence="2 3" key="1">
    <citation type="submission" date="2023-02" db="EMBL/GenBank/DDBJ databases">
        <title>LHISI_Scaffold_Assembly.</title>
        <authorList>
            <person name="Stuart O.P."/>
            <person name="Cleave R."/>
            <person name="Magrath M.J.L."/>
            <person name="Mikheyev A.S."/>
        </authorList>
    </citation>
    <scope>NUCLEOTIDE SEQUENCE [LARGE SCALE GENOMIC DNA]</scope>
    <source>
        <strain evidence="2">Daus_M_001</strain>
        <tissue evidence="2">Leg muscle</tissue>
    </source>
</reference>
<evidence type="ECO:0000313" key="2">
    <source>
        <dbReference type="EMBL" id="KAJ8891811.1"/>
    </source>
</evidence>
<gene>
    <name evidence="2" type="ORF">PR048_004365</name>
</gene>
<dbReference type="Proteomes" id="UP001159363">
    <property type="component" value="Chromosome 2"/>
</dbReference>
<dbReference type="EMBL" id="JARBHB010000002">
    <property type="protein sequence ID" value="KAJ8891811.1"/>
    <property type="molecule type" value="Genomic_DNA"/>
</dbReference>
<feature type="region of interest" description="Disordered" evidence="1">
    <location>
        <begin position="487"/>
        <end position="543"/>
    </location>
</feature>
<dbReference type="Gene3D" id="3.30.420.10">
    <property type="entry name" value="Ribonuclease H-like superfamily/Ribonuclease H"/>
    <property type="match status" value="1"/>
</dbReference>
<organism evidence="2 3">
    <name type="scientific">Dryococelus australis</name>
    <dbReference type="NCBI Taxonomy" id="614101"/>
    <lineage>
        <taxon>Eukaryota</taxon>
        <taxon>Metazoa</taxon>
        <taxon>Ecdysozoa</taxon>
        <taxon>Arthropoda</taxon>
        <taxon>Hexapoda</taxon>
        <taxon>Insecta</taxon>
        <taxon>Pterygota</taxon>
        <taxon>Neoptera</taxon>
        <taxon>Polyneoptera</taxon>
        <taxon>Phasmatodea</taxon>
        <taxon>Verophasmatodea</taxon>
        <taxon>Anareolatae</taxon>
        <taxon>Phasmatidae</taxon>
        <taxon>Eurycanthinae</taxon>
        <taxon>Dryococelus</taxon>
    </lineage>
</organism>
<feature type="region of interest" description="Disordered" evidence="1">
    <location>
        <begin position="16"/>
        <end position="35"/>
    </location>
</feature>
<keyword evidence="3" id="KW-1185">Reference proteome</keyword>
<proteinExistence type="predicted"/>
<feature type="compositionally biased region" description="Basic and acidic residues" evidence="1">
    <location>
        <begin position="786"/>
        <end position="802"/>
    </location>
</feature>
<dbReference type="InterPro" id="IPR036397">
    <property type="entry name" value="RNaseH_sf"/>
</dbReference>
<evidence type="ECO:0000256" key="1">
    <source>
        <dbReference type="SAM" id="MobiDB-lite"/>
    </source>
</evidence>
<comment type="caution">
    <text evidence="2">The sequence shown here is derived from an EMBL/GenBank/DDBJ whole genome shotgun (WGS) entry which is preliminary data.</text>
</comment>